<feature type="transmembrane region" description="Helical" evidence="2">
    <location>
        <begin position="16"/>
        <end position="37"/>
    </location>
</feature>
<evidence type="ECO:0000313" key="3">
    <source>
        <dbReference type="EMBL" id="KIP62889.1"/>
    </source>
</evidence>
<keyword evidence="2" id="KW-1133">Transmembrane helix</keyword>
<feature type="compositionally biased region" description="Basic and acidic residues" evidence="1">
    <location>
        <begin position="58"/>
        <end position="68"/>
    </location>
</feature>
<keyword evidence="2" id="KW-0472">Membrane</keyword>
<name>A0A0D0IWK3_9BACT</name>
<sequence>MRIKKHSAEFVDNYNGWLSVFGFMGNGIMTVLLQAVVKYNIKRHNDRWGLKQSTQTSHQDRFGLNDVL</sequence>
<evidence type="ECO:0000256" key="1">
    <source>
        <dbReference type="SAM" id="MobiDB-lite"/>
    </source>
</evidence>
<gene>
    <name evidence="3" type="ORF">ST44_05425</name>
</gene>
<evidence type="ECO:0000313" key="4">
    <source>
        <dbReference type="Proteomes" id="UP000032046"/>
    </source>
</evidence>
<reference evidence="3 4" key="1">
    <citation type="submission" date="2015-01" db="EMBL/GenBank/DDBJ databases">
        <title>Comparative genomics of non-oral Prevotella species.</title>
        <authorList>
            <person name="Accetto T."/>
            <person name="Nograsek B."/>
            <person name="Avgustin G."/>
        </authorList>
    </citation>
    <scope>NUCLEOTIDE SEQUENCE [LARGE SCALE GENOMIC DNA]</scope>
    <source>
        <strain evidence="3 4">P5-119</strain>
    </source>
</reference>
<dbReference type="STRING" id="1602171.ST44_05425"/>
<dbReference type="AlphaFoldDB" id="A0A0D0IWK3"/>
<proteinExistence type="predicted"/>
<dbReference type="EMBL" id="JXQK01000050">
    <property type="protein sequence ID" value="KIP62889.1"/>
    <property type="molecule type" value="Genomic_DNA"/>
</dbReference>
<dbReference type="Proteomes" id="UP000032046">
    <property type="component" value="Unassembled WGS sequence"/>
</dbReference>
<protein>
    <submittedName>
        <fullName evidence="3">Uncharacterized protein</fullName>
    </submittedName>
</protein>
<keyword evidence="2" id="KW-0812">Transmembrane</keyword>
<keyword evidence="4" id="KW-1185">Reference proteome</keyword>
<evidence type="ECO:0000256" key="2">
    <source>
        <dbReference type="SAM" id="Phobius"/>
    </source>
</evidence>
<comment type="caution">
    <text evidence="3">The sequence shown here is derived from an EMBL/GenBank/DDBJ whole genome shotgun (WGS) entry which is preliminary data.</text>
</comment>
<feature type="region of interest" description="Disordered" evidence="1">
    <location>
        <begin position="49"/>
        <end position="68"/>
    </location>
</feature>
<accession>A0A0D0IWK3</accession>
<organism evidence="3 4">
    <name type="scientific">Prevotella pectinovora</name>
    <dbReference type="NCBI Taxonomy" id="1602169"/>
    <lineage>
        <taxon>Bacteria</taxon>
        <taxon>Pseudomonadati</taxon>
        <taxon>Bacteroidota</taxon>
        <taxon>Bacteroidia</taxon>
        <taxon>Bacteroidales</taxon>
        <taxon>Prevotellaceae</taxon>
        <taxon>Prevotella</taxon>
    </lineage>
</organism>